<evidence type="ECO:0000256" key="6">
    <source>
        <dbReference type="ARBA" id="ARBA00023122"/>
    </source>
</evidence>
<dbReference type="Gene3D" id="3.10.580.10">
    <property type="entry name" value="CBS-domain"/>
    <property type="match status" value="1"/>
</dbReference>
<keyword evidence="14" id="KW-1185">Reference proteome</keyword>
<comment type="similarity">
    <text evidence="2">Belongs to the UPF0053 family. Hemolysin C subfamily.</text>
</comment>
<evidence type="ECO:0008006" key="15">
    <source>
        <dbReference type="Google" id="ProtNLM"/>
    </source>
</evidence>
<evidence type="ECO:0000256" key="2">
    <source>
        <dbReference type="ARBA" id="ARBA00006446"/>
    </source>
</evidence>
<feature type="transmembrane region" description="Helical" evidence="10">
    <location>
        <begin position="102"/>
        <end position="122"/>
    </location>
</feature>
<dbReference type="InterPro" id="IPR002550">
    <property type="entry name" value="CNNM"/>
</dbReference>
<protein>
    <recommendedName>
        <fullName evidence="15">Hemolysin</fullName>
    </recommendedName>
</protein>
<dbReference type="eggNOG" id="COG1253">
    <property type="taxonomic scope" value="Bacteria"/>
</dbReference>
<evidence type="ECO:0000259" key="12">
    <source>
        <dbReference type="PROSITE" id="PS51846"/>
    </source>
</evidence>
<dbReference type="Proteomes" id="UP000004310">
    <property type="component" value="Unassembled WGS sequence"/>
</dbReference>
<reference evidence="13 14" key="1">
    <citation type="journal article" date="2010" name="J. Bacteriol.">
        <title>Genome sequence of Fulvimarina pelagi HTCC2506T, a Mn(II)-oxidizing alphaproteobacterium possessing an aerobic anoxygenic photosynthetic gene cluster and Xanthorhodopsin.</title>
        <authorList>
            <person name="Kang I."/>
            <person name="Oh H.M."/>
            <person name="Lim S.I."/>
            <person name="Ferriera S."/>
            <person name="Giovannoni S.J."/>
            <person name="Cho J.C."/>
        </authorList>
    </citation>
    <scope>NUCLEOTIDE SEQUENCE [LARGE SCALE GENOMIC DNA]</scope>
    <source>
        <strain evidence="13 14">HTCC2506</strain>
    </source>
</reference>
<dbReference type="PROSITE" id="PS51371">
    <property type="entry name" value="CBS"/>
    <property type="match status" value="2"/>
</dbReference>
<dbReference type="Gene3D" id="3.30.465.10">
    <property type="match status" value="1"/>
</dbReference>
<dbReference type="InterPro" id="IPR016169">
    <property type="entry name" value="FAD-bd_PCMH_sub2"/>
</dbReference>
<evidence type="ECO:0000256" key="3">
    <source>
        <dbReference type="ARBA" id="ARBA00022692"/>
    </source>
</evidence>
<dbReference type="Pfam" id="PF00571">
    <property type="entry name" value="CBS"/>
    <property type="match status" value="2"/>
</dbReference>
<keyword evidence="5 9" id="KW-1133">Transmembrane helix</keyword>
<dbReference type="CDD" id="cd04590">
    <property type="entry name" value="CBS_pair_CorC_HlyC_assoc"/>
    <property type="match status" value="1"/>
</dbReference>
<dbReference type="InterPro" id="IPR046342">
    <property type="entry name" value="CBS_dom_sf"/>
</dbReference>
<evidence type="ECO:0000313" key="13">
    <source>
        <dbReference type="EMBL" id="EAU41905.1"/>
    </source>
</evidence>
<gene>
    <name evidence="13" type="ORF">FP2506_15769</name>
</gene>
<evidence type="ECO:0000256" key="9">
    <source>
        <dbReference type="PROSITE-ProRule" id="PRU01193"/>
    </source>
</evidence>
<dbReference type="STRING" id="217511.GCA_001463845_02741"/>
<evidence type="ECO:0000256" key="4">
    <source>
        <dbReference type="ARBA" id="ARBA00022737"/>
    </source>
</evidence>
<dbReference type="PROSITE" id="PS51846">
    <property type="entry name" value="CNNM"/>
    <property type="match status" value="1"/>
</dbReference>
<dbReference type="SUPFAM" id="SSF54631">
    <property type="entry name" value="CBS-domain pair"/>
    <property type="match status" value="1"/>
</dbReference>
<dbReference type="GO" id="GO:0050660">
    <property type="term" value="F:flavin adenine dinucleotide binding"/>
    <property type="evidence" value="ECO:0007669"/>
    <property type="project" value="InterPro"/>
</dbReference>
<evidence type="ECO:0000256" key="7">
    <source>
        <dbReference type="ARBA" id="ARBA00023136"/>
    </source>
</evidence>
<dbReference type="InterPro" id="IPR036318">
    <property type="entry name" value="FAD-bd_PCMH-like_sf"/>
</dbReference>
<dbReference type="HOGENOM" id="CLU_015237_4_0_5"/>
<dbReference type="InterPro" id="IPR000644">
    <property type="entry name" value="CBS_dom"/>
</dbReference>
<dbReference type="RefSeq" id="WP_007068278.1">
    <property type="nucleotide sequence ID" value="NZ_DS022272.1"/>
</dbReference>
<accession>Q0G3C6</accession>
<comment type="caution">
    <text evidence="13">The sequence shown here is derived from an EMBL/GenBank/DDBJ whole genome shotgun (WGS) entry which is preliminary data.</text>
</comment>
<name>Q0G3C6_9HYPH</name>
<dbReference type="Pfam" id="PF01595">
    <property type="entry name" value="CNNM"/>
    <property type="match status" value="1"/>
</dbReference>
<feature type="domain" description="CBS" evidence="11">
    <location>
        <begin position="218"/>
        <end position="279"/>
    </location>
</feature>
<keyword evidence="4" id="KW-0677">Repeat</keyword>
<evidence type="ECO:0000256" key="5">
    <source>
        <dbReference type="ARBA" id="ARBA00022989"/>
    </source>
</evidence>
<evidence type="ECO:0000256" key="8">
    <source>
        <dbReference type="PROSITE-ProRule" id="PRU00703"/>
    </source>
</evidence>
<evidence type="ECO:0000256" key="1">
    <source>
        <dbReference type="ARBA" id="ARBA00004141"/>
    </source>
</evidence>
<keyword evidence="7 9" id="KW-0472">Membrane</keyword>
<dbReference type="FunFam" id="3.30.465.10:FF:000023">
    <property type="entry name" value="Magnesium and cobalt transporter"/>
    <property type="match status" value="1"/>
</dbReference>
<keyword evidence="3 9" id="KW-0812">Transmembrane</keyword>
<dbReference type="SMART" id="SM01091">
    <property type="entry name" value="CorC_HlyC"/>
    <property type="match status" value="1"/>
</dbReference>
<dbReference type="FunFam" id="3.10.580.10:FF:000002">
    <property type="entry name" value="Magnesium/cobalt efflux protein CorC"/>
    <property type="match status" value="1"/>
</dbReference>
<organism evidence="13 14">
    <name type="scientific">Fulvimarina pelagi HTCC2506</name>
    <dbReference type="NCBI Taxonomy" id="314231"/>
    <lineage>
        <taxon>Bacteria</taxon>
        <taxon>Pseudomonadati</taxon>
        <taxon>Pseudomonadota</taxon>
        <taxon>Alphaproteobacteria</taxon>
        <taxon>Hyphomicrobiales</taxon>
        <taxon>Aurantimonadaceae</taxon>
        <taxon>Fulvimarina</taxon>
    </lineage>
</organism>
<dbReference type="Pfam" id="PF03471">
    <property type="entry name" value="CorC_HlyC"/>
    <property type="match status" value="1"/>
</dbReference>
<keyword evidence="6 8" id="KW-0129">CBS domain</keyword>
<dbReference type="GO" id="GO:0005886">
    <property type="term" value="C:plasma membrane"/>
    <property type="evidence" value="ECO:0007669"/>
    <property type="project" value="TreeGrafter"/>
</dbReference>
<dbReference type="PANTHER" id="PTHR22777">
    <property type="entry name" value="HEMOLYSIN-RELATED"/>
    <property type="match status" value="1"/>
</dbReference>
<proteinExistence type="inferred from homology"/>
<dbReference type="PANTHER" id="PTHR22777:SF17">
    <property type="entry name" value="UPF0053 PROTEIN SLL0260"/>
    <property type="match status" value="1"/>
</dbReference>
<feature type="domain" description="CNNM transmembrane" evidence="12">
    <location>
        <begin position="1"/>
        <end position="199"/>
    </location>
</feature>
<evidence type="ECO:0000256" key="10">
    <source>
        <dbReference type="SAM" id="Phobius"/>
    </source>
</evidence>
<dbReference type="InterPro" id="IPR044751">
    <property type="entry name" value="Ion_transp-like_CBS"/>
</dbReference>
<evidence type="ECO:0000313" key="14">
    <source>
        <dbReference type="Proteomes" id="UP000004310"/>
    </source>
</evidence>
<comment type="subcellular location">
    <subcellularLocation>
        <location evidence="1">Membrane</location>
        <topology evidence="1">Multi-pass membrane protein</topology>
    </subcellularLocation>
</comment>
<dbReference type="EMBL" id="AATP01000002">
    <property type="protein sequence ID" value="EAU41905.1"/>
    <property type="molecule type" value="Genomic_DNA"/>
</dbReference>
<feature type="transmembrane region" description="Helical" evidence="10">
    <location>
        <begin position="58"/>
        <end position="82"/>
    </location>
</feature>
<evidence type="ECO:0000259" key="11">
    <source>
        <dbReference type="PROSITE" id="PS51371"/>
    </source>
</evidence>
<dbReference type="AlphaFoldDB" id="Q0G3C6"/>
<feature type="transmembrane region" description="Helical" evidence="10">
    <location>
        <begin position="6"/>
        <end position="27"/>
    </location>
</feature>
<feature type="domain" description="CBS" evidence="11">
    <location>
        <begin position="282"/>
        <end position="338"/>
    </location>
</feature>
<dbReference type="SUPFAM" id="SSF56176">
    <property type="entry name" value="FAD-binding/transporter-associated domain-like"/>
    <property type="match status" value="1"/>
</dbReference>
<dbReference type="InterPro" id="IPR005170">
    <property type="entry name" value="Transptr-assoc_dom"/>
</dbReference>
<sequence length="444" mass="49219">MLIFNALIVFGLILLNGFFAMSELAVVSAKRSRLEQRAKQRKRGANAALKLSENPTTFLSTVQIGITLVGIFAGAYGGSVFAEPLAQVLRELPGLEAVAYDLAFVSVVVVITYLSLIFGELAPKRLALSRSEAVASFVAPTMRMMARIGAPIVWLLEFSTKVVTKPFVSEDDKEEEVTEEDVRSMIKEGTQLGVFKEKEREMLEGVIRIADRNVRSIMVPRPDVDWLSVHDSEDENFEEIIRAGHSRFPVLDTEEDAIVGIVQTKDLFELQRREGRMDLKTAMRKPLYVNEAMPILKLLEAFRKANLHIAVVLDEYGSFEGIATPQDILTAIAGSLPEGAEEDVSAFRRQDGSWLVDGAMPVDAFAYKLKTIEFPEDRDYETVAGFVLEQIGHIPGVGEIFEWENFRVEVVDLDGQRIDKLLFTEKAAAPGNFEVTGPAQTSGA</sequence>